<keyword evidence="1" id="KW-0238">DNA-binding</keyword>
<evidence type="ECO:0000259" key="2">
    <source>
        <dbReference type="PROSITE" id="PS50943"/>
    </source>
</evidence>
<organism evidence="3 4">
    <name type="scientific">Zhenhengia yiwuensis</name>
    <dbReference type="NCBI Taxonomy" id="2763666"/>
    <lineage>
        <taxon>Bacteria</taxon>
        <taxon>Bacillati</taxon>
        <taxon>Bacillota</taxon>
        <taxon>Clostridia</taxon>
        <taxon>Lachnospirales</taxon>
        <taxon>Lachnospiraceae</taxon>
        <taxon>Zhenhengia</taxon>
    </lineage>
</organism>
<comment type="caution">
    <text evidence="3">The sequence shown here is derived from an EMBL/GenBank/DDBJ whole genome shotgun (WGS) entry which is preliminary data.</text>
</comment>
<dbReference type="InterPro" id="IPR001387">
    <property type="entry name" value="Cro/C1-type_HTH"/>
</dbReference>
<evidence type="ECO:0000313" key="4">
    <source>
        <dbReference type="Proteomes" id="UP000655830"/>
    </source>
</evidence>
<dbReference type="PANTHER" id="PTHR46558">
    <property type="entry name" value="TRACRIPTIONAL REGULATORY PROTEIN-RELATED-RELATED"/>
    <property type="match status" value="1"/>
</dbReference>
<gene>
    <name evidence="3" type="ORF">H8718_15605</name>
</gene>
<protein>
    <submittedName>
        <fullName evidence="3">Helix-turn-helix transcriptional regulator</fullName>
    </submittedName>
</protein>
<dbReference type="Proteomes" id="UP000655830">
    <property type="component" value="Unassembled WGS sequence"/>
</dbReference>
<evidence type="ECO:0000256" key="1">
    <source>
        <dbReference type="ARBA" id="ARBA00023125"/>
    </source>
</evidence>
<dbReference type="RefSeq" id="WP_249333628.1">
    <property type="nucleotide sequence ID" value="NZ_JACRSY010000032.1"/>
</dbReference>
<dbReference type="EMBL" id="JACRSY010000032">
    <property type="protein sequence ID" value="MBC8580945.1"/>
    <property type="molecule type" value="Genomic_DNA"/>
</dbReference>
<evidence type="ECO:0000313" key="3">
    <source>
        <dbReference type="EMBL" id="MBC8580945.1"/>
    </source>
</evidence>
<dbReference type="GO" id="GO:0003677">
    <property type="term" value="F:DNA binding"/>
    <property type="evidence" value="ECO:0007669"/>
    <property type="project" value="UniProtKB-KW"/>
</dbReference>
<name>A0A926EKX2_9FIRM</name>
<dbReference type="PANTHER" id="PTHR46558:SF3">
    <property type="entry name" value="TRANSCRIPTIONAL REGULATOR"/>
    <property type="match status" value="1"/>
</dbReference>
<dbReference type="Gene3D" id="1.10.260.40">
    <property type="entry name" value="lambda repressor-like DNA-binding domains"/>
    <property type="match status" value="1"/>
</dbReference>
<sequence>MNLKLKLRRIELGIKQKDLAEKVGVTQQHIGNLESGRCTNPSRELMIKIAKALNTDVQTLFFSED</sequence>
<feature type="domain" description="HTH cro/C1-type" evidence="2">
    <location>
        <begin position="5"/>
        <end position="60"/>
    </location>
</feature>
<proteinExistence type="predicted"/>
<dbReference type="InterPro" id="IPR010982">
    <property type="entry name" value="Lambda_DNA-bd_dom_sf"/>
</dbReference>
<reference evidence="3" key="1">
    <citation type="submission" date="2020-08" db="EMBL/GenBank/DDBJ databases">
        <title>Genome public.</title>
        <authorList>
            <person name="Liu C."/>
            <person name="Sun Q."/>
        </authorList>
    </citation>
    <scope>NUCLEOTIDE SEQUENCE</scope>
    <source>
        <strain evidence="3">NSJ-12</strain>
    </source>
</reference>
<dbReference type="PROSITE" id="PS50943">
    <property type="entry name" value="HTH_CROC1"/>
    <property type="match status" value="1"/>
</dbReference>
<keyword evidence="4" id="KW-1185">Reference proteome</keyword>
<dbReference type="Pfam" id="PF01381">
    <property type="entry name" value="HTH_3"/>
    <property type="match status" value="1"/>
</dbReference>
<dbReference type="SMART" id="SM00530">
    <property type="entry name" value="HTH_XRE"/>
    <property type="match status" value="1"/>
</dbReference>
<dbReference type="SUPFAM" id="SSF47413">
    <property type="entry name" value="lambda repressor-like DNA-binding domains"/>
    <property type="match status" value="1"/>
</dbReference>
<dbReference type="CDD" id="cd00093">
    <property type="entry name" value="HTH_XRE"/>
    <property type="match status" value="1"/>
</dbReference>
<accession>A0A926EKX2</accession>
<dbReference type="AlphaFoldDB" id="A0A926EKX2"/>